<proteinExistence type="predicted"/>
<dbReference type="RefSeq" id="WP_247976255.1">
    <property type="nucleotide sequence ID" value="NZ_CP095848.1"/>
</dbReference>
<dbReference type="InterPro" id="IPR029470">
    <property type="entry name" value="PDDEXK_4"/>
</dbReference>
<reference evidence="1 2" key="1">
    <citation type="submission" date="2022-04" db="EMBL/GenBank/DDBJ databases">
        <title>Hymenobacter sp. isolated from the air.</title>
        <authorList>
            <person name="Won M."/>
            <person name="Lee C.-M."/>
            <person name="Woen H.-Y."/>
            <person name="Kwon S.-W."/>
        </authorList>
    </citation>
    <scope>NUCLEOTIDE SEQUENCE [LARGE SCALE GENOMIC DNA]</scope>
    <source>
        <strain evidence="2">5516 S-25</strain>
    </source>
</reference>
<evidence type="ECO:0000313" key="1">
    <source>
        <dbReference type="EMBL" id="UPL50215.1"/>
    </source>
</evidence>
<evidence type="ECO:0000313" key="2">
    <source>
        <dbReference type="Proteomes" id="UP000829647"/>
    </source>
</evidence>
<sequence>MRERLPLQALVSQVSAIEVRYQNQIKATGEQFNIFHILGLQTAEVRTHSAFLAELLNPEGSHGHQGAFLDLFVQQLGFPDFNTRAATVEIEKHIGFISEDGLEGGRIDICLFQLGGHAIFIENKIYAGDQKNQLLRYHTYSPDAKLIYLTLDGSVPGEHSTGGALLPEAVHTLSYAVDIVAWLEACRKEAAMQPLVRETLTQYINLIKRLTGQSTNRRMMEEVKHLLLTSPDTLAGAQHISHAFSQLRSEIQKELFEEFKYAFQRVLDLPEDRLLFTYKGYKVIFSWDNDSRDGYFYGFPIYDQTGKGGICKRSEFDELAASLRTLNSSFKRTNWWAGLINPLGFSKIENCTPQQLFALSSREGRQRVAQETANEAKQYVDRLRQKWHPTVG</sequence>
<keyword evidence="2" id="KW-1185">Reference proteome</keyword>
<accession>A0ABY4JBL0</accession>
<name>A0ABY4JBL0_9BACT</name>
<protein>
    <submittedName>
        <fullName evidence="1">PD-(D/E)XK nuclease family protein</fullName>
    </submittedName>
</protein>
<organism evidence="1 2">
    <name type="scientific">Hymenobacter sublimis</name>
    <dbReference type="NCBI Taxonomy" id="2933777"/>
    <lineage>
        <taxon>Bacteria</taxon>
        <taxon>Pseudomonadati</taxon>
        <taxon>Bacteroidota</taxon>
        <taxon>Cytophagia</taxon>
        <taxon>Cytophagales</taxon>
        <taxon>Hymenobacteraceae</taxon>
        <taxon>Hymenobacter</taxon>
    </lineage>
</organism>
<dbReference type="Proteomes" id="UP000829647">
    <property type="component" value="Chromosome"/>
</dbReference>
<gene>
    <name evidence="1" type="ORF">MWH26_04730</name>
</gene>
<dbReference type="Pfam" id="PF14281">
    <property type="entry name" value="PDDEXK_4"/>
    <property type="match status" value="1"/>
</dbReference>
<dbReference type="EMBL" id="CP095848">
    <property type="protein sequence ID" value="UPL50215.1"/>
    <property type="molecule type" value="Genomic_DNA"/>
</dbReference>